<feature type="compositionally biased region" description="Basic residues" evidence="1">
    <location>
        <begin position="52"/>
        <end position="71"/>
    </location>
</feature>
<protein>
    <submittedName>
        <fullName evidence="2">Uncharacterized protein</fullName>
    </submittedName>
</protein>
<name>A0A6J4VWP5_9BACT</name>
<dbReference type="EMBL" id="CADCWN010000412">
    <property type="protein sequence ID" value="CAA9590679.1"/>
    <property type="molecule type" value="Genomic_DNA"/>
</dbReference>
<evidence type="ECO:0000256" key="1">
    <source>
        <dbReference type="SAM" id="MobiDB-lite"/>
    </source>
</evidence>
<gene>
    <name evidence="2" type="ORF">AVDCRST_MAG18-5121</name>
</gene>
<evidence type="ECO:0000313" key="2">
    <source>
        <dbReference type="EMBL" id="CAA9590679.1"/>
    </source>
</evidence>
<feature type="non-terminal residue" evidence="2">
    <location>
        <position position="1"/>
    </location>
</feature>
<feature type="compositionally biased region" description="Basic residues" evidence="1">
    <location>
        <begin position="14"/>
        <end position="23"/>
    </location>
</feature>
<accession>A0A6J4VWP5</accession>
<feature type="region of interest" description="Disordered" evidence="1">
    <location>
        <begin position="14"/>
        <end position="71"/>
    </location>
</feature>
<proteinExistence type="predicted"/>
<feature type="non-terminal residue" evidence="2">
    <location>
        <position position="71"/>
    </location>
</feature>
<organism evidence="2">
    <name type="scientific">uncultured Thermomicrobiales bacterium</name>
    <dbReference type="NCBI Taxonomy" id="1645740"/>
    <lineage>
        <taxon>Bacteria</taxon>
        <taxon>Pseudomonadati</taxon>
        <taxon>Thermomicrobiota</taxon>
        <taxon>Thermomicrobia</taxon>
        <taxon>Thermomicrobiales</taxon>
        <taxon>environmental samples</taxon>
    </lineage>
</organism>
<reference evidence="2" key="1">
    <citation type="submission" date="2020-02" db="EMBL/GenBank/DDBJ databases">
        <authorList>
            <person name="Meier V. D."/>
        </authorList>
    </citation>
    <scope>NUCLEOTIDE SEQUENCE</scope>
    <source>
        <strain evidence="2">AVDCRST_MAG18</strain>
    </source>
</reference>
<dbReference type="AlphaFoldDB" id="A0A6J4VWP5"/>
<sequence>CPWRCGSIPTCVRRARARSRRRPGAPPARARDRATFSSAVSVGMRWNAWKTKPTRSRRNRSTARPRRRACR</sequence>